<dbReference type="SMART" id="SM00388">
    <property type="entry name" value="HisKA"/>
    <property type="match status" value="1"/>
</dbReference>
<dbReference type="Gene3D" id="1.20.120.160">
    <property type="entry name" value="HPT domain"/>
    <property type="match status" value="1"/>
</dbReference>
<proteinExistence type="predicted"/>
<dbReference type="Proteomes" id="UP000244441">
    <property type="component" value="Chromosome"/>
</dbReference>
<comment type="subunit">
    <text evidence="14">At low DSF concentrations, interacts with RpfF.</text>
</comment>
<feature type="modified residue" description="4-aspartylphosphate" evidence="17">
    <location>
        <position position="1107"/>
    </location>
</feature>
<dbReference type="PROSITE" id="PS50112">
    <property type="entry name" value="PAS"/>
    <property type="match status" value="2"/>
</dbReference>
<dbReference type="CDD" id="cd00130">
    <property type="entry name" value="PAS"/>
    <property type="match status" value="1"/>
</dbReference>
<dbReference type="SMART" id="SM00086">
    <property type="entry name" value="PAC"/>
    <property type="match status" value="1"/>
</dbReference>
<evidence type="ECO:0000256" key="13">
    <source>
        <dbReference type="ARBA" id="ARBA00023136"/>
    </source>
</evidence>
<dbReference type="CDD" id="cd17546">
    <property type="entry name" value="REC_hyHK_CKI1_RcsC-like"/>
    <property type="match status" value="1"/>
</dbReference>
<dbReference type="InterPro" id="IPR036097">
    <property type="entry name" value="HisK_dim/P_sf"/>
</dbReference>
<dbReference type="SUPFAM" id="SSF47384">
    <property type="entry name" value="Homodimeric domain of signal transducing histidine kinase"/>
    <property type="match status" value="1"/>
</dbReference>
<dbReference type="Pfam" id="PF02518">
    <property type="entry name" value="HATPase_c"/>
    <property type="match status" value="1"/>
</dbReference>
<dbReference type="InterPro" id="IPR003594">
    <property type="entry name" value="HATPase_dom"/>
</dbReference>
<comment type="subcellular location">
    <subcellularLocation>
        <location evidence="2">Cell membrane</location>
        <topology evidence="2">Multi-pass membrane protein</topology>
    </subcellularLocation>
</comment>
<dbReference type="InterPro" id="IPR004358">
    <property type="entry name" value="Sig_transdc_His_kin-like_C"/>
</dbReference>
<dbReference type="FunFam" id="3.30.565.10:FF:000010">
    <property type="entry name" value="Sensor histidine kinase RcsC"/>
    <property type="match status" value="1"/>
</dbReference>
<evidence type="ECO:0000256" key="4">
    <source>
        <dbReference type="ARBA" id="ARBA00022475"/>
    </source>
</evidence>
<dbReference type="PRINTS" id="PR00344">
    <property type="entry name" value="BCTRLSENSOR"/>
</dbReference>
<dbReference type="PROSITE" id="PS50894">
    <property type="entry name" value="HPT"/>
    <property type="match status" value="1"/>
</dbReference>
<dbReference type="SUPFAM" id="SSF52172">
    <property type="entry name" value="CheY-like"/>
    <property type="match status" value="2"/>
</dbReference>
<dbReference type="InterPro" id="IPR000700">
    <property type="entry name" value="PAS-assoc_C"/>
</dbReference>
<dbReference type="InterPro" id="IPR005467">
    <property type="entry name" value="His_kinase_dom"/>
</dbReference>
<dbReference type="CDD" id="cd00082">
    <property type="entry name" value="HisKA"/>
    <property type="match status" value="1"/>
</dbReference>
<evidence type="ECO:0000256" key="19">
    <source>
        <dbReference type="SAM" id="Phobius"/>
    </source>
</evidence>
<keyword evidence="5 17" id="KW-0597">Phosphoprotein</keyword>
<evidence type="ECO:0000256" key="5">
    <source>
        <dbReference type="ARBA" id="ARBA00022553"/>
    </source>
</evidence>
<dbReference type="FunFam" id="1.10.287.130:FF:000002">
    <property type="entry name" value="Two-component osmosensing histidine kinase"/>
    <property type="match status" value="1"/>
</dbReference>
<comment type="catalytic activity">
    <reaction evidence="1">
        <text>ATP + protein L-histidine = ADP + protein N-phospho-L-histidine.</text>
        <dbReference type="EC" id="2.7.13.3"/>
    </reaction>
</comment>
<accession>A0A2S0VUL0</accession>
<dbReference type="Pfam" id="PF00512">
    <property type="entry name" value="HisKA"/>
    <property type="match status" value="1"/>
</dbReference>
<dbReference type="SUPFAM" id="SSF55785">
    <property type="entry name" value="PYP-like sensor domain (PAS domain)"/>
    <property type="match status" value="2"/>
</dbReference>
<dbReference type="CDD" id="cd06225">
    <property type="entry name" value="HAMP"/>
    <property type="match status" value="1"/>
</dbReference>
<evidence type="ECO:0000259" key="20">
    <source>
        <dbReference type="PROSITE" id="PS50109"/>
    </source>
</evidence>
<feature type="domain" description="Response regulatory" evidence="21">
    <location>
        <begin position="1058"/>
        <end position="1174"/>
    </location>
</feature>
<dbReference type="SMART" id="SM00304">
    <property type="entry name" value="HAMP"/>
    <property type="match status" value="1"/>
</dbReference>
<evidence type="ECO:0000256" key="9">
    <source>
        <dbReference type="ARBA" id="ARBA00022777"/>
    </source>
</evidence>
<evidence type="ECO:0000256" key="8">
    <source>
        <dbReference type="ARBA" id="ARBA00022741"/>
    </source>
</evidence>
<dbReference type="EC" id="2.7.13.3" evidence="3"/>
<evidence type="ECO:0000259" key="21">
    <source>
        <dbReference type="PROSITE" id="PS50110"/>
    </source>
</evidence>
<evidence type="ECO:0000259" key="25">
    <source>
        <dbReference type="PROSITE" id="PS50894"/>
    </source>
</evidence>
<dbReference type="Pfam" id="PF08447">
    <property type="entry name" value="PAS_3"/>
    <property type="match status" value="1"/>
</dbReference>
<organism evidence="26 27">
    <name type="scientific">Saccharobesus litoralis</name>
    <dbReference type="NCBI Taxonomy" id="2172099"/>
    <lineage>
        <taxon>Bacteria</taxon>
        <taxon>Pseudomonadati</taxon>
        <taxon>Pseudomonadota</taxon>
        <taxon>Gammaproteobacteria</taxon>
        <taxon>Alteromonadales</taxon>
        <taxon>Alteromonadaceae</taxon>
        <taxon>Saccharobesus</taxon>
    </lineage>
</organism>
<gene>
    <name evidence="26" type="ORF">C2869_16090</name>
</gene>
<feature type="modified residue" description="4-aspartylphosphate" evidence="17">
    <location>
        <position position="965"/>
    </location>
</feature>
<evidence type="ECO:0000256" key="2">
    <source>
        <dbReference type="ARBA" id="ARBA00004651"/>
    </source>
</evidence>
<keyword evidence="18" id="KW-0175">Coiled coil</keyword>
<evidence type="ECO:0000259" key="22">
    <source>
        <dbReference type="PROSITE" id="PS50112"/>
    </source>
</evidence>
<evidence type="ECO:0000313" key="26">
    <source>
        <dbReference type="EMBL" id="AWB67852.1"/>
    </source>
</evidence>
<feature type="modified residue" description="Phosphohistidine" evidence="16">
    <location>
        <position position="1258"/>
    </location>
</feature>
<evidence type="ECO:0000256" key="16">
    <source>
        <dbReference type="PROSITE-ProRule" id="PRU00110"/>
    </source>
</evidence>
<dbReference type="InterPro" id="IPR003661">
    <property type="entry name" value="HisK_dim/P_dom"/>
</dbReference>
<dbReference type="InterPro" id="IPR035965">
    <property type="entry name" value="PAS-like_dom_sf"/>
</dbReference>
<dbReference type="InterPro" id="IPR011006">
    <property type="entry name" value="CheY-like_superfamily"/>
</dbReference>
<reference evidence="26 27" key="1">
    <citation type="submission" date="2018-01" db="EMBL/GenBank/DDBJ databases">
        <title>Genome sequence of a Cantenovulum-like bacteria.</title>
        <authorList>
            <person name="Tan W.R."/>
            <person name="Lau N.-S."/>
            <person name="Go F."/>
            <person name="Amirul A.-A.A."/>
        </authorList>
    </citation>
    <scope>NUCLEOTIDE SEQUENCE [LARGE SCALE GENOMIC DNA]</scope>
    <source>
        <strain evidence="26 27">CCB-QB4</strain>
    </source>
</reference>
<evidence type="ECO:0000256" key="1">
    <source>
        <dbReference type="ARBA" id="ARBA00000085"/>
    </source>
</evidence>
<dbReference type="PANTHER" id="PTHR45339">
    <property type="entry name" value="HYBRID SIGNAL TRANSDUCTION HISTIDINE KINASE J"/>
    <property type="match status" value="1"/>
</dbReference>
<evidence type="ECO:0000256" key="7">
    <source>
        <dbReference type="ARBA" id="ARBA00022692"/>
    </source>
</evidence>
<dbReference type="InterPro" id="IPR000014">
    <property type="entry name" value="PAS"/>
</dbReference>
<keyword evidence="10" id="KW-0067">ATP-binding</keyword>
<dbReference type="InterPro" id="IPR036641">
    <property type="entry name" value="HPT_dom_sf"/>
</dbReference>
<feature type="coiled-coil region" evidence="18">
    <location>
        <begin position="622"/>
        <end position="667"/>
    </location>
</feature>
<protein>
    <recommendedName>
        <fullName evidence="15">Sensory/regulatory protein RpfC</fullName>
        <ecNumber evidence="3">2.7.13.3</ecNumber>
    </recommendedName>
</protein>
<dbReference type="SUPFAM" id="SSF47226">
    <property type="entry name" value="Histidine-containing phosphotransfer domain, HPT domain"/>
    <property type="match status" value="1"/>
</dbReference>
<feature type="domain" description="PAS" evidence="22">
    <location>
        <begin position="373"/>
        <end position="445"/>
    </location>
</feature>
<evidence type="ECO:0000256" key="3">
    <source>
        <dbReference type="ARBA" id="ARBA00012438"/>
    </source>
</evidence>
<evidence type="ECO:0000313" key="27">
    <source>
        <dbReference type="Proteomes" id="UP000244441"/>
    </source>
</evidence>
<dbReference type="Gene3D" id="3.30.565.10">
    <property type="entry name" value="Histidine kinase-like ATPase, C-terminal domain"/>
    <property type="match status" value="1"/>
</dbReference>
<evidence type="ECO:0000256" key="14">
    <source>
        <dbReference type="ARBA" id="ARBA00064003"/>
    </source>
</evidence>
<dbReference type="SUPFAM" id="SSF55874">
    <property type="entry name" value="ATPase domain of HSP90 chaperone/DNA topoisomerase II/histidine kinase"/>
    <property type="match status" value="1"/>
</dbReference>
<keyword evidence="11 19" id="KW-1133">Transmembrane helix</keyword>
<keyword evidence="8" id="KW-0547">Nucleotide-binding</keyword>
<evidence type="ECO:0000256" key="17">
    <source>
        <dbReference type="PROSITE-ProRule" id="PRU00169"/>
    </source>
</evidence>
<keyword evidence="4" id="KW-1003">Cell membrane</keyword>
<dbReference type="InterPro" id="IPR001610">
    <property type="entry name" value="PAC"/>
</dbReference>
<dbReference type="Pfam" id="PF01627">
    <property type="entry name" value="Hpt"/>
    <property type="match status" value="1"/>
</dbReference>
<feature type="domain" description="HPt" evidence="25">
    <location>
        <begin position="1219"/>
        <end position="1316"/>
    </location>
</feature>
<dbReference type="Gene3D" id="3.30.450.20">
    <property type="entry name" value="PAS domain"/>
    <property type="match status" value="2"/>
</dbReference>
<feature type="transmembrane region" description="Helical" evidence="19">
    <location>
        <begin position="297"/>
        <end position="318"/>
    </location>
</feature>
<dbReference type="CDD" id="cd16922">
    <property type="entry name" value="HATPase_EvgS-ArcB-TorS-like"/>
    <property type="match status" value="1"/>
</dbReference>
<dbReference type="Gene3D" id="1.10.287.130">
    <property type="match status" value="1"/>
</dbReference>
<keyword evidence="13 19" id="KW-0472">Membrane</keyword>
<dbReference type="SMART" id="SM00448">
    <property type="entry name" value="REC"/>
    <property type="match status" value="2"/>
</dbReference>
<feature type="transmembrane region" description="Helical" evidence="19">
    <location>
        <begin position="12"/>
        <end position="30"/>
    </location>
</feature>
<keyword evidence="9" id="KW-0418">Kinase</keyword>
<feature type="domain" description="Histidine kinase" evidence="20">
    <location>
        <begin position="674"/>
        <end position="895"/>
    </location>
</feature>
<dbReference type="Pfam" id="PF00672">
    <property type="entry name" value="HAMP"/>
    <property type="match status" value="1"/>
</dbReference>
<dbReference type="PROSITE" id="PS50110">
    <property type="entry name" value="RESPONSE_REGULATORY"/>
    <property type="match status" value="2"/>
</dbReference>
<feature type="domain" description="HAMP" evidence="24">
    <location>
        <begin position="316"/>
        <end position="368"/>
    </location>
</feature>
<dbReference type="Gene3D" id="6.10.340.10">
    <property type="match status" value="1"/>
</dbReference>
<dbReference type="Pfam" id="PF00072">
    <property type="entry name" value="Response_reg"/>
    <property type="match status" value="2"/>
</dbReference>
<dbReference type="EMBL" id="CP026604">
    <property type="protein sequence ID" value="AWB67852.1"/>
    <property type="molecule type" value="Genomic_DNA"/>
</dbReference>
<keyword evidence="27" id="KW-1185">Reference proteome</keyword>
<keyword evidence="7 19" id="KW-0812">Transmembrane</keyword>
<dbReference type="OrthoDB" id="9808408at2"/>
<dbReference type="GO" id="GO:0005886">
    <property type="term" value="C:plasma membrane"/>
    <property type="evidence" value="ECO:0007669"/>
    <property type="project" value="UniProtKB-SubCell"/>
</dbReference>
<dbReference type="PANTHER" id="PTHR45339:SF1">
    <property type="entry name" value="HYBRID SIGNAL TRANSDUCTION HISTIDINE KINASE J"/>
    <property type="match status" value="1"/>
</dbReference>
<evidence type="ECO:0000256" key="18">
    <source>
        <dbReference type="SAM" id="Coils"/>
    </source>
</evidence>
<dbReference type="InterPro" id="IPR013655">
    <property type="entry name" value="PAS_fold_3"/>
</dbReference>
<evidence type="ECO:0000256" key="11">
    <source>
        <dbReference type="ARBA" id="ARBA00022989"/>
    </source>
</evidence>
<dbReference type="GO" id="GO:0000155">
    <property type="term" value="F:phosphorelay sensor kinase activity"/>
    <property type="evidence" value="ECO:0007669"/>
    <property type="project" value="InterPro"/>
</dbReference>
<dbReference type="KEGG" id="cate:C2869_16090"/>
<dbReference type="SMART" id="SM00091">
    <property type="entry name" value="PAS"/>
    <property type="match status" value="2"/>
</dbReference>
<evidence type="ECO:0000256" key="12">
    <source>
        <dbReference type="ARBA" id="ARBA00023012"/>
    </source>
</evidence>
<evidence type="ECO:0000256" key="6">
    <source>
        <dbReference type="ARBA" id="ARBA00022679"/>
    </source>
</evidence>
<evidence type="ECO:0000259" key="24">
    <source>
        <dbReference type="PROSITE" id="PS50885"/>
    </source>
</evidence>
<sequence length="1407" mass="157346">MKFKASSSLFSHLMVSFLIVISLPIALLTYRDFTYTHSAMVNAEYRVLRTAAIETALRVDIFLENQKSVVSLKADEPNLTRTLQYNTAGDLQSAKLSLENFVAQNPYFIKSANLYNLNGQLHVSSEQYSAASEIPSSEIASILAADGAVMTPINQLAQEFKYSSIILDEKYLPIGILVVEYYPTTLTRLLQVSAGSGGKNTFPIMVTKDKKIIASGNSDFDFNSIIINESLEPNDKSAPLDAQSVLIGTIQITNNEPESNKFAAVLASIDSPDWRIIYTQPYADFATPIKQITDSNFLMILAVSILSAIIAILLSRVITNSIRHLTIQVSHLADGQFINKVEESGAREIRQLAHAFNEMTLKIKQRENEIIENQKLLARAQELAHLGSFELQIDNFAMKWSEELYNILGYSKNDTVPCMDMIFALMPENDQINLQRHIENVTKKQSNYTPSFECVITSVNGVERQVIVLLEKREEEKQRTVLIGTINDVSSIRETQDALKASEERISLILQSTTDALWDWDLSNDEVFLSPRWFDMLGYDELELDSSTDTFAKVLHRDDFSYVFGKVAEVRSGSLDGISIEFRMLKKDTSILWVHSRGSVVERDKQGRPTRFVGTNTDISERKEIENKLRELNEGLEQRVAERTEQLEELNNRLQAAKDSAEQANKAKSSFLANMSHEIRTPMNAIIGLTNLCLKTELSEKQEKYVRNVKQSSENLLVIINDILDFSKIEAGKLTIESEKFCLDDLLSNLSDLYAYKAHEKGLEFIIHADTKVPKDLIGDPLRITQILTNLCGNAIKFTHKGQVMVHISLLGSSDDRALIRFSVIDSGIGLSVDQQQNLFKAFNQADVSTTRKYGGTGLGLTISKQLVDLMNGAIAVESQIDRGSNFHFEIPLFIDLAPERNTSIIDNSLQGMKALVIDDNFLTTQALKDNLLSFGMAVNVYTSGHDAVKALSNNTAQFDVILLDWFMRDGWTGTQTLARLREVTDVNVNKLMILSNSMSEQEEVNKTLPNGAVHVTKPVSITQLFKLISKVISGNPISSQFSQTSEADNIYVFSDLHVLLVEDNEINQQVATEMLDNAGIQVTVANNGKEALAILPELNIDLILMDIQMPEMDGYEATKQIRTLDRYQNLPIIAMTANVMTEDKEQCLAAGMNAHIAKPIDELHMLETIADWSDKPVNKELAPSMTIGLASPQSDNCTTSMSPQLLNIAFATKQLGHNQTLVERMLTKFDSDYAKAGKQESELRHAEQYVELQQMLHTLKGVAGNLGLEQLHLVTKAYEEDLKHKQYDKLVEHSSELSDCIQSTRASIKDAFNIDNEEHNELHADSNDENTDETIAIEDLIEQAAKLSDLVAANEFVQDDDVDALVNRLPNDLKNLYQGPLQDAFMNFDLHEAGSQLNALMKDLKA</sequence>
<feature type="domain" description="PAS" evidence="22">
    <location>
        <begin position="502"/>
        <end position="574"/>
    </location>
</feature>
<dbReference type="SMART" id="SM00387">
    <property type="entry name" value="HATPase_c"/>
    <property type="match status" value="1"/>
</dbReference>
<evidence type="ECO:0000256" key="10">
    <source>
        <dbReference type="ARBA" id="ARBA00022840"/>
    </source>
</evidence>
<dbReference type="NCBIfam" id="TIGR00229">
    <property type="entry name" value="sensory_box"/>
    <property type="match status" value="2"/>
</dbReference>
<evidence type="ECO:0000256" key="15">
    <source>
        <dbReference type="ARBA" id="ARBA00068150"/>
    </source>
</evidence>
<evidence type="ECO:0000259" key="23">
    <source>
        <dbReference type="PROSITE" id="PS50113"/>
    </source>
</evidence>
<dbReference type="InterPro" id="IPR008207">
    <property type="entry name" value="Sig_transdc_His_kin_Hpt_dom"/>
</dbReference>
<dbReference type="RefSeq" id="WP_108603918.1">
    <property type="nucleotide sequence ID" value="NZ_CP026604.1"/>
</dbReference>
<keyword evidence="6" id="KW-0808">Transferase</keyword>
<dbReference type="PROSITE" id="PS50885">
    <property type="entry name" value="HAMP"/>
    <property type="match status" value="1"/>
</dbReference>
<keyword evidence="12" id="KW-0902">Two-component regulatory system</keyword>
<feature type="domain" description="Response regulatory" evidence="21">
    <location>
        <begin position="914"/>
        <end position="1033"/>
    </location>
</feature>
<dbReference type="InterPro" id="IPR003660">
    <property type="entry name" value="HAMP_dom"/>
</dbReference>
<dbReference type="InterPro" id="IPR036890">
    <property type="entry name" value="HATPase_C_sf"/>
</dbReference>
<feature type="domain" description="PAC" evidence="23">
    <location>
        <begin position="578"/>
        <end position="631"/>
    </location>
</feature>
<dbReference type="InterPro" id="IPR001789">
    <property type="entry name" value="Sig_transdc_resp-reg_receiver"/>
</dbReference>
<dbReference type="PROSITE" id="PS50113">
    <property type="entry name" value="PAC"/>
    <property type="match status" value="1"/>
</dbReference>
<dbReference type="Gene3D" id="3.40.50.2300">
    <property type="match status" value="2"/>
</dbReference>
<dbReference type="GO" id="GO:0005524">
    <property type="term" value="F:ATP binding"/>
    <property type="evidence" value="ECO:0007669"/>
    <property type="project" value="UniProtKB-KW"/>
</dbReference>
<dbReference type="PROSITE" id="PS50109">
    <property type="entry name" value="HIS_KIN"/>
    <property type="match status" value="1"/>
</dbReference>
<name>A0A2S0VUL0_9ALTE</name>